<dbReference type="Proteomes" id="UP000658127">
    <property type="component" value="Unassembled WGS sequence"/>
</dbReference>
<dbReference type="InterPro" id="IPR036388">
    <property type="entry name" value="WH-like_DNA-bd_sf"/>
</dbReference>
<keyword evidence="3" id="KW-0238">DNA-binding</keyword>
<evidence type="ECO:0000259" key="5">
    <source>
        <dbReference type="PROSITE" id="PS50931"/>
    </source>
</evidence>
<comment type="similarity">
    <text evidence="1">Belongs to the LysR transcriptional regulatory family.</text>
</comment>
<accession>A0ABQ2KWV7</accession>
<dbReference type="InterPro" id="IPR036390">
    <property type="entry name" value="WH_DNA-bd_sf"/>
</dbReference>
<dbReference type="PROSITE" id="PS50931">
    <property type="entry name" value="HTH_LYSR"/>
    <property type="match status" value="1"/>
</dbReference>
<sequence>MENLSPERRSPVVTSRDLQSVDLNLMVAFDALMSERSVTRAAERMQVGQPAMSASLARLRKLFDDPLLVREGRTLVPTPVAESLIGPIQQSLALMENALGQRRAFDPTREHRTFTIVASDYVLLVFLRPLLAYLRREAPAVSIHVRPVTEDYAEFLRRGRFDLLIAPRELQQSGVPLNSEDLFADRLVCAVDSENTEVGDALSAEEFLTLPYLGYEGHAVQTVARLQMRAMGMDRPVDVSTQSFSAAALLLRDTPFFTVISERLAHCLAPQARIRLVEPPMTFAPLTETMFWSARHDDNPSHRWLRQRMRDAAEALNHQQQ</sequence>
<evidence type="ECO:0000256" key="3">
    <source>
        <dbReference type="ARBA" id="ARBA00023125"/>
    </source>
</evidence>
<dbReference type="Gene3D" id="3.40.190.10">
    <property type="entry name" value="Periplasmic binding protein-like II"/>
    <property type="match status" value="2"/>
</dbReference>
<dbReference type="PANTHER" id="PTHR30118">
    <property type="entry name" value="HTH-TYPE TRANSCRIPTIONAL REGULATOR LEUO-RELATED"/>
    <property type="match status" value="1"/>
</dbReference>
<evidence type="ECO:0000256" key="2">
    <source>
        <dbReference type="ARBA" id="ARBA00023015"/>
    </source>
</evidence>
<dbReference type="PRINTS" id="PR00039">
    <property type="entry name" value="HTHLYSR"/>
</dbReference>
<dbReference type="Pfam" id="PF03466">
    <property type="entry name" value="LysR_substrate"/>
    <property type="match status" value="1"/>
</dbReference>
<dbReference type="InterPro" id="IPR037402">
    <property type="entry name" value="YidZ_PBP2"/>
</dbReference>
<keyword evidence="4" id="KW-0804">Transcription</keyword>
<dbReference type="Pfam" id="PF00126">
    <property type="entry name" value="HTH_1"/>
    <property type="match status" value="1"/>
</dbReference>
<dbReference type="PANTHER" id="PTHR30118:SF15">
    <property type="entry name" value="TRANSCRIPTIONAL REGULATORY PROTEIN"/>
    <property type="match status" value="1"/>
</dbReference>
<dbReference type="SUPFAM" id="SSF46785">
    <property type="entry name" value="Winged helix' DNA-binding domain"/>
    <property type="match status" value="1"/>
</dbReference>
<dbReference type="Gene3D" id="1.10.10.10">
    <property type="entry name" value="Winged helix-like DNA-binding domain superfamily/Winged helix DNA-binding domain"/>
    <property type="match status" value="1"/>
</dbReference>
<evidence type="ECO:0000313" key="7">
    <source>
        <dbReference type="Proteomes" id="UP000658127"/>
    </source>
</evidence>
<organism evidence="6 7">
    <name type="scientific">Nocardia rhizosphaerihabitans</name>
    <dbReference type="NCBI Taxonomy" id="1691570"/>
    <lineage>
        <taxon>Bacteria</taxon>
        <taxon>Bacillati</taxon>
        <taxon>Actinomycetota</taxon>
        <taxon>Actinomycetes</taxon>
        <taxon>Mycobacteriales</taxon>
        <taxon>Nocardiaceae</taxon>
        <taxon>Nocardia</taxon>
    </lineage>
</organism>
<comment type="caution">
    <text evidence="6">The sequence shown here is derived from an EMBL/GenBank/DDBJ whole genome shotgun (WGS) entry which is preliminary data.</text>
</comment>
<feature type="domain" description="HTH lysR-type" evidence="5">
    <location>
        <begin position="21"/>
        <end position="78"/>
    </location>
</feature>
<gene>
    <name evidence="6" type="ORF">GCM10011610_56640</name>
</gene>
<dbReference type="InterPro" id="IPR050389">
    <property type="entry name" value="LysR-type_TF"/>
</dbReference>
<evidence type="ECO:0000256" key="4">
    <source>
        <dbReference type="ARBA" id="ARBA00023163"/>
    </source>
</evidence>
<name>A0ABQ2KWV7_9NOCA</name>
<dbReference type="CDD" id="cd08417">
    <property type="entry name" value="PBP2_Nitroaromatics_like"/>
    <property type="match status" value="1"/>
</dbReference>
<keyword evidence="2" id="KW-0805">Transcription regulation</keyword>
<dbReference type="EMBL" id="BMNE01000007">
    <property type="protein sequence ID" value="GGN94070.1"/>
    <property type="molecule type" value="Genomic_DNA"/>
</dbReference>
<keyword evidence="7" id="KW-1185">Reference proteome</keyword>
<dbReference type="InterPro" id="IPR005119">
    <property type="entry name" value="LysR_subst-bd"/>
</dbReference>
<proteinExistence type="inferred from homology"/>
<evidence type="ECO:0000256" key="1">
    <source>
        <dbReference type="ARBA" id="ARBA00009437"/>
    </source>
</evidence>
<dbReference type="InterPro" id="IPR000847">
    <property type="entry name" value="LysR_HTH_N"/>
</dbReference>
<protein>
    <submittedName>
        <fullName evidence="6">LysR family transcriptional regulator</fullName>
    </submittedName>
</protein>
<evidence type="ECO:0000313" key="6">
    <source>
        <dbReference type="EMBL" id="GGN94070.1"/>
    </source>
</evidence>
<dbReference type="SUPFAM" id="SSF53850">
    <property type="entry name" value="Periplasmic binding protein-like II"/>
    <property type="match status" value="1"/>
</dbReference>
<reference evidence="7" key="1">
    <citation type="journal article" date="2019" name="Int. J. Syst. Evol. Microbiol.">
        <title>The Global Catalogue of Microorganisms (GCM) 10K type strain sequencing project: providing services to taxonomists for standard genome sequencing and annotation.</title>
        <authorList>
            <consortium name="The Broad Institute Genomics Platform"/>
            <consortium name="The Broad Institute Genome Sequencing Center for Infectious Disease"/>
            <person name="Wu L."/>
            <person name="Ma J."/>
        </authorList>
    </citation>
    <scope>NUCLEOTIDE SEQUENCE [LARGE SCALE GENOMIC DNA]</scope>
    <source>
        <strain evidence="7">CGMCC 4.7329</strain>
    </source>
</reference>